<dbReference type="InterPro" id="IPR016181">
    <property type="entry name" value="Acyl_CoA_acyltransferase"/>
</dbReference>
<accession>A0ABW4EV75</accession>
<dbReference type="RefSeq" id="WP_344728600.1">
    <property type="nucleotide sequence ID" value="NZ_BAAAUS010000052.1"/>
</dbReference>
<dbReference type="PANTHER" id="PTHR43441:SF10">
    <property type="entry name" value="ACETYLTRANSFERASE"/>
    <property type="match status" value="1"/>
</dbReference>
<dbReference type="EMBL" id="JBHUCO010000017">
    <property type="protein sequence ID" value="MFD1519351.1"/>
    <property type="molecule type" value="Genomic_DNA"/>
</dbReference>
<protein>
    <submittedName>
        <fullName evidence="2">GNAT family protein</fullName>
    </submittedName>
</protein>
<keyword evidence="3" id="KW-1185">Reference proteome</keyword>
<dbReference type="SUPFAM" id="SSF55729">
    <property type="entry name" value="Acyl-CoA N-acyltransferases (Nat)"/>
    <property type="match status" value="1"/>
</dbReference>
<dbReference type="Gene3D" id="3.40.630.30">
    <property type="match status" value="1"/>
</dbReference>
<gene>
    <name evidence="2" type="ORF">ACFSJD_17805</name>
</gene>
<evidence type="ECO:0000313" key="3">
    <source>
        <dbReference type="Proteomes" id="UP001597114"/>
    </source>
</evidence>
<dbReference type="Pfam" id="PF13302">
    <property type="entry name" value="Acetyltransf_3"/>
    <property type="match status" value="1"/>
</dbReference>
<dbReference type="Proteomes" id="UP001597114">
    <property type="component" value="Unassembled WGS sequence"/>
</dbReference>
<organism evidence="2 3">
    <name type="scientific">Pseudonocardia yunnanensis</name>
    <dbReference type="NCBI Taxonomy" id="58107"/>
    <lineage>
        <taxon>Bacteria</taxon>
        <taxon>Bacillati</taxon>
        <taxon>Actinomycetota</taxon>
        <taxon>Actinomycetes</taxon>
        <taxon>Pseudonocardiales</taxon>
        <taxon>Pseudonocardiaceae</taxon>
        <taxon>Pseudonocardia</taxon>
    </lineage>
</organism>
<reference evidence="3" key="1">
    <citation type="journal article" date="2019" name="Int. J. Syst. Evol. Microbiol.">
        <title>The Global Catalogue of Microorganisms (GCM) 10K type strain sequencing project: providing services to taxonomists for standard genome sequencing and annotation.</title>
        <authorList>
            <consortium name="The Broad Institute Genomics Platform"/>
            <consortium name="The Broad Institute Genome Sequencing Center for Infectious Disease"/>
            <person name="Wu L."/>
            <person name="Ma J."/>
        </authorList>
    </citation>
    <scope>NUCLEOTIDE SEQUENCE [LARGE SCALE GENOMIC DNA]</scope>
    <source>
        <strain evidence="3">CCM 7043</strain>
    </source>
</reference>
<dbReference type="InterPro" id="IPR051908">
    <property type="entry name" value="Ribosomal_N-acetyltransferase"/>
</dbReference>
<dbReference type="PROSITE" id="PS51186">
    <property type="entry name" value="GNAT"/>
    <property type="match status" value="1"/>
</dbReference>
<feature type="domain" description="N-acetyltransferase" evidence="1">
    <location>
        <begin position="11"/>
        <end position="164"/>
    </location>
</feature>
<evidence type="ECO:0000259" key="1">
    <source>
        <dbReference type="PROSITE" id="PS51186"/>
    </source>
</evidence>
<proteinExistence type="predicted"/>
<dbReference type="InterPro" id="IPR000182">
    <property type="entry name" value="GNAT_dom"/>
</dbReference>
<name>A0ABW4EV75_9PSEU</name>
<dbReference type="PANTHER" id="PTHR43441">
    <property type="entry name" value="RIBOSOMAL-PROTEIN-SERINE ACETYLTRANSFERASE"/>
    <property type="match status" value="1"/>
</dbReference>
<comment type="caution">
    <text evidence="2">The sequence shown here is derived from an EMBL/GenBank/DDBJ whole genome shotgun (WGS) entry which is preliminary data.</text>
</comment>
<sequence length="181" mass="19957">MDVPHPRDGAIVLRPWAPSDAEWYASCARDVEIQRFTTDASNLTAADVVAAISALSTNPQHEGFLISDARTGARLGNITLDHVDRTGEISYWVAAEVRGRGIARRAITLLTRWAFAHLDLQVMRLWTHADNAPSRVAAEHAGFVRDPSGDQLREVKGEMWPTVAYELRRGRAESHDSSSTG</sequence>
<evidence type="ECO:0000313" key="2">
    <source>
        <dbReference type="EMBL" id="MFD1519351.1"/>
    </source>
</evidence>